<dbReference type="InterPro" id="IPR023471">
    <property type="entry name" value="CtaG/Cox11_dom_sf"/>
</dbReference>
<dbReference type="NCBIfam" id="NF003465">
    <property type="entry name" value="PRK05089.1"/>
    <property type="match status" value="1"/>
</dbReference>
<dbReference type="PANTHER" id="PTHR21320:SF3">
    <property type="entry name" value="CYTOCHROME C OXIDASE ASSEMBLY PROTEIN COX11, MITOCHONDRIAL-RELATED"/>
    <property type="match status" value="1"/>
</dbReference>
<evidence type="ECO:0000256" key="9">
    <source>
        <dbReference type="ARBA" id="ARBA00023136"/>
    </source>
</evidence>
<protein>
    <recommendedName>
        <fullName evidence="4">Cytochrome c oxidase assembly protein CtaG</fullName>
    </recommendedName>
</protein>
<keyword evidence="7 10" id="KW-1133">Transmembrane helix</keyword>
<dbReference type="PIRSF" id="PIRSF005413">
    <property type="entry name" value="COX11"/>
    <property type="match status" value="1"/>
</dbReference>
<sequence>MNESGHQQAEVPLSNRVLLRKLAVIALLMFGFGFAMIPIYRAICEVTGIGLVTPRDKEAEAFARNTQVDTTRSIVVEFDSNSHGQWQFRPERRSVTVHPGELVTVEYELVNMQDRTMSGQAIPSYAPQQSAAYFRKVECFCFQQQTFGAKETRRFPVVFVVDPELPSNVGTITLSYTFFEVGGMQAADGGKPRDG</sequence>
<dbReference type="PANTHER" id="PTHR21320">
    <property type="entry name" value="CYTOCHROME C OXIDASE ASSEMBLY PROTEIN COX11-RELATED"/>
    <property type="match status" value="1"/>
</dbReference>
<evidence type="ECO:0000256" key="2">
    <source>
        <dbReference type="ARBA" id="ARBA00004382"/>
    </source>
</evidence>
<comment type="function">
    <text evidence="1">Exerts its effect at some terminal stage of cytochrome c oxidase synthesis, probably by being involved in the insertion of the copper B into subunit I.</text>
</comment>
<dbReference type="GO" id="GO:0005507">
    <property type="term" value="F:copper ion binding"/>
    <property type="evidence" value="ECO:0007669"/>
    <property type="project" value="InterPro"/>
</dbReference>
<comment type="subcellular location">
    <subcellularLocation>
        <location evidence="2">Cell inner membrane</location>
        <topology evidence="2">Single-pass type II membrane protein</topology>
        <orientation evidence="2">Periplasmic side</orientation>
    </subcellularLocation>
</comment>
<accession>A0A7W8HJE7</accession>
<evidence type="ECO:0000256" key="5">
    <source>
        <dbReference type="ARBA" id="ARBA00022692"/>
    </source>
</evidence>
<gene>
    <name evidence="11" type="ORF">HNQ70_003183</name>
</gene>
<evidence type="ECO:0000256" key="10">
    <source>
        <dbReference type="SAM" id="Phobius"/>
    </source>
</evidence>
<evidence type="ECO:0000313" key="11">
    <source>
        <dbReference type="EMBL" id="MBB5273155.1"/>
    </source>
</evidence>
<dbReference type="Proteomes" id="UP000532440">
    <property type="component" value="Unassembled WGS sequence"/>
</dbReference>
<evidence type="ECO:0000256" key="4">
    <source>
        <dbReference type="ARBA" id="ARBA00015384"/>
    </source>
</evidence>
<dbReference type="Gene3D" id="2.60.370.10">
    <property type="entry name" value="Ctag/Cox11"/>
    <property type="match status" value="1"/>
</dbReference>
<evidence type="ECO:0000256" key="6">
    <source>
        <dbReference type="ARBA" id="ARBA00022968"/>
    </source>
</evidence>
<dbReference type="EMBL" id="JACHGB010000006">
    <property type="protein sequence ID" value="MBB5273155.1"/>
    <property type="molecule type" value="Genomic_DNA"/>
</dbReference>
<dbReference type="AlphaFoldDB" id="A0A7W8HJE7"/>
<keyword evidence="5 10" id="KW-0812">Transmembrane</keyword>
<evidence type="ECO:0000256" key="7">
    <source>
        <dbReference type="ARBA" id="ARBA00022989"/>
    </source>
</evidence>
<keyword evidence="6" id="KW-0735">Signal-anchor</keyword>
<keyword evidence="9 10" id="KW-0472">Membrane</keyword>
<proteinExistence type="inferred from homology"/>
<dbReference type="Pfam" id="PF04442">
    <property type="entry name" value="CtaG_Cox11"/>
    <property type="match status" value="1"/>
</dbReference>
<evidence type="ECO:0000313" key="12">
    <source>
        <dbReference type="Proteomes" id="UP000532440"/>
    </source>
</evidence>
<evidence type="ECO:0000256" key="1">
    <source>
        <dbReference type="ARBA" id="ARBA00004007"/>
    </source>
</evidence>
<dbReference type="RefSeq" id="WP_183969475.1">
    <property type="nucleotide sequence ID" value="NZ_BAABEW010000024.1"/>
</dbReference>
<name>A0A7W8HJE7_9BURK</name>
<keyword evidence="12" id="KW-1185">Reference proteome</keyword>
<reference evidence="11 12" key="1">
    <citation type="submission" date="2020-08" db="EMBL/GenBank/DDBJ databases">
        <title>Genomic Encyclopedia of Type Strains, Phase IV (KMG-IV): sequencing the most valuable type-strain genomes for metagenomic binning, comparative biology and taxonomic classification.</title>
        <authorList>
            <person name="Goeker M."/>
        </authorList>
    </citation>
    <scope>NUCLEOTIDE SEQUENCE [LARGE SCALE GENOMIC DNA]</scope>
    <source>
        <strain evidence="11 12">DSM 29781</strain>
    </source>
</reference>
<feature type="transmembrane region" description="Helical" evidence="10">
    <location>
        <begin position="22"/>
        <end position="40"/>
    </location>
</feature>
<dbReference type="SUPFAM" id="SSF110111">
    <property type="entry name" value="Ctag/Cox11"/>
    <property type="match status" value="1"/>
</dbReference>
<keyword evidence="8" id="KW-0186">Copper</keyword>
<comment type="similarity">
    <text evidence="3">Belongs to the COX11/CtaG family.</text>
</comment>
<evidence type="ECO:0000256" key="8">
    <source>
        <dbReference type="ARBA" id="ARBA00023008"/>
    </source>
</evidence>
<comment type="caution">
    <text evidence="11">The sequence shown here is derived from an EMBL/GenBank/DDBJ whole genome shotgun (WGS) entry which is preliminary data.</text>
</comment>
<dbReference type="InterPro" id="IPR007533">
    <property type="entry name" value="Cyt_c_oxidase_assmbl_CtaG"/>
</dbReference>
<organism evidence="11 12">
    <name type="scientific">Quisquiliibacterium transsilvanicum</name>
    <dbReference type="NCBI Taxonomy" id="1549638"/>
    <lineage>
        <taxon>Bacteria</taxon>
        <taxon>Pseudomonadati</taxon>
        <taxon>Pseudomonadota</taxon>
        <taxon>Betaproteobacteria</taxon>
        <taxon>Burkholderiales</taxon>
        <taxon>Burkholderiaceae</taxon>
        <taxon>Quisquiliibacterium</taxon>
    </lineage>
</organism>
<evidence type="ECO:0000256" key="3">
    <source>
        <dbReference type="ARBA" id="ARBA00009620"/>
    </source>
</evidence>
<dbReference type="GO" id="GO:0005886">
    <property type="term" value="C:plasma membrane"/>
    <property type="evidence" value="ECO:0007669"/>
    <property type="project" value="UniProtKB-SubCell"/>
</dbReference>